<dbReference type="GO" id="GO:0005524">
    <property type="term" value="F:ATP binding"/>
    <property type="evidence" value="ECO:0007669"/>
    <property type="project" value="UniProtKB-KW"/>
</dbReference>
<dbReference type="AlphaFoldDB" id="A0A1G6DYE0"/>
<dbReference type="GO" id="GO:0016887">
    <property type="term" value="F:ATP hydrolysis activity"/>
    <property type="evidence" value="ECO:0007669"/>
    <property type="project" value="InterPro"/>
</dbReference>
<reference evidence="10 11" key="1">
    <citation type="submission" date="2016-10" db="EMBL/GenBank/DDBJ databases">
        <authorList>
            <person name="de Groot N.N."/>
        </authorList>
    </citation>
    <scope>NUCLEOTIDE SEQUENCE [LARGE SCALE GENOMIC DNA]</scope>
    <source>
        <strain evidence="10 11">ATCC 35022</strain>
    </source>
</reference>
<dbReference type="GO" id="GO:0008643">
    <property type="term" value="P:carbohydrate transport"/>
    <property type="evidence" value="ECO:0007669"/>
    <property type="project" value="InterPro"/>
</dbReference>
<protein>
    <submittedName>
        <fullName evidence="10">Multiple sugar transport system ATP-binding protein</fullName>
    </submittedName>
</protein>
<organism evidence="10 11">
    <name type="scientific">Bauldia litoralis</name>
    <dbReference type="NCBI Taxonomy" id="665467"/>
    <lineage>
        <taxon>Bacteria</taxon>
        <taxon>Pseudomonadati</taxon>
        <taxon>Pseudomonadota</taxon>
        <taxon>Alphaproteobacteria</taxon>
        <taxon>Hyphomicrobiales</taxon>
        <taxon>Kaistiaceae</taxon>
        <taxon>Bauldia</taxon>
    </lineage>
</organism>
<dbReference type="InterPro" id="IPR015855">
    <property type="entry name" value="ABC_transpr_MalK-like"/>
</dbReference>
<dbReference type="Gene3D" id="2.40.50.100">
    <property type="match status" value="1"/>
</dbReference>
<evidence type="ECO:0000256" key="3">
    <source>
        <dbReference type="ARBA" id="ARBA00022448"/>
    </source>
</evidence>
<proteinExistence type="inferred from homology"/>
<evidence type="ECO:0000256" key="2">
    <source>
        <dbReference type="ARBA" id="ARBA00005417"/>
    </source>
</evidence>
<dbReference type="SUPFAM" id="SSF52540">
    <property type="entry name" value="P-loop containing nucleoside triphosphate hydrolases"/>
    <property type="match status" value="1"/>
</dbReference>
<dbReference type="SUPFAM" id="SSF50331">
    <property type="entry name" value="MOP-like"/>
    <property type="match status" value="1"/>
</dbReference>
<dbReference type="InterPro" id="IPR017871">
    <property type="entry name" value="ABC_transporter-like_CS"/>
</dbReference>
<dbReference type="Gene3D" id="2.40.50.140">
    <property type="entry name" value="Nucleic acid-binding proteins"/>
    <property type="match status" value="1"/>
</dbReference>
<dbReference type="CDD" id="cd03301">
    <property type="entry name" value="ABC_MalK_N"/>
    <property type="match status" value="1"/>
</dbReference>
<dbReference type="InterPro" id="IPR013611">
    <property type="entry name" value="Transp-assoc_OB_typ2"/>
</dbReference>
<evidence type="ECO:0000313" key="11">
    <source>
        <dbReference type="Proteomes" id="UP000199071"/>
    </source>
</evidence>
<dbReference type="Pfam" id="PF08402">
    <property type="entry name" value="TOBE_2"/>
    <property type="match status" value="1"/>
</dbReference>
<gene>
    <name evidence="10" type="ORF">SAMN02982931_03882</name>
</gene>
<dbReference type="PROSITE" id="PS50893">
    <property type="entry name" value="ABC_TRANSPORTER_2"/>
    <property type="match status" value="1"/>
</dbReference>
<evidence type="ECO:0000256" key="8">
    <source>
        <dbReference type="ARBA" id="ARBA00023136"/>
    </source>
</evidence>
<dbReference type="InterPro" id="IPR012340">
    <property type="entry name" value="NA-bd_OB-fold"/>
</dbReference>
<dbReference type="SMART" id="SM00382">
    <property type="entry name" value="AAA"/>
    <property type="match status" value="1"/>
</dbReference>
<dbReference type="InterPro" id="IPR003593">
    <property type="entry name" value="AAA+_ATPase"/>
</dbReference>
<dbReference type="FunFam" id="3.40.50.300:FF:000042">
    <property type="entry name" value="Maltose/maltodextrin ABC transporter, ATP-binding protein"/>
    <property type="match status" value="1"/>
</dbReference>
<dbReference type="OrthoDB" id="7817850at2"/>
<accession>A0A1G6DYE0</accession>
<evidence type="ECO:0000259" key="9">
    <source>
        <dbReference type="PROSITE" id="PS50893"/>
    </source>
</evidence>
<evidence type="ECO:0000256" key="4">
    <source>
        <dbReference type="ARBA" id="ARBA00022475"/>
    </source>
</evidence>
<keyword evidence="11" id="KW-1185">Reference proteome</keyword>
<dbReference type="Pfam" id="PF00005">
    <property type="entry name" value="ABC_tran"/>
    <property type="match status" value="1"/>
</dbReference>
<evidence type="ECO:0000256" key="5">
    <source>
        <dbReference type="ARBA" id="ARBA00022741"/>
    </source>
</evidence>
<dbReference type="EMBL" id="FMXQ01000009">
    <property type="protein sequence ID" value="SDB50132.1"/>
    <property type="molecule type" value="Genomic_DNA"/>
</dbReference>
<keyword evidence="3" id="KW-0813">Transport</keyword>
<dbReference type="PROSITE" id="PS00211">
    <property type="entry name" value="ABC_TRANSPORTER_1"/>
    <property type="match status" value="1"/>
</dbReference>
<keyword evidence="6 10" id="KW-0067">ATP-binding</keyword>
<feature type="domain" description="ABC transporter" evidence="9">
    <location>
        <begin position="4"/>
        <end position="234"/>
    </location>
</feature>
<name>A0A1G6DYE0_9HYPH</name>
<dbReference type="Proteomes" id="UP000199071">
    <property type="component" value="Unassembled WGS sequence"/>
</dbReference>
<comment type="subcellular location">
    <subcellularLocation>
        <location evidence="1">Cell inner membrane</location>
        <topology evidence="1">Peripheral membrane protein</topology>
    </subcellularLocation>
</comment>
<dbReference type="STRING" id="665467.SAMN02982931_03882"/>
<dbReference type="InterPro" id="IPR008995">
    <property type="entry name" value="Mo/tungstate-bd_C_term_dom"/>
</dbReference>
<evidence type="ECO:0000256" key="6">
    <source>
        <dbReference type="ARBA" id="ARBA00022840"/>
    </source>
</evidence>
<keyword evidence="10" id="KW-0762">Sugar transport</keyword>
<dbReference type="PANTHER" id="PTHR43875:SF15">
    <property type="entry name" value="TREHALOSE IMPORT ATP-BINDING PROTEIN SUGC"/>
    <property type="match status" value="1"/>
</dbReference>
<keyword evidence="5" id="KW-0547">Nucleotide-binding</keyword>
<comment type="similarity">
    <text evidence="2">Belongs to the ABC transporter superfamily.</text>
</comment>
<dbReference type="GO" id="GO:0055052">
    <property type="term" value="C:ATP-binding cassette (ABC) transporter complex, substrate-binding subunit-containing"/>
    <property type="evidence" value="ECO:0007669"/>
    <property type="project" value="TreeGrafter"/>
</dbReference>
<evidence type="ECO:0000256" key="7">
    <source>
        <dbReference type="ARBA" id="ARBA00022967"/>
    </source>
</evidence>
<dbReference type="GO" id="GO:0140359">
    <property type="term" value="F:ABC-type transporter activity"/>
    <property type="evidence" value="ECO:0007669"/>
    <property type="project" value="InterPro"/>
</dbReference>
<dbReference type="RefSeq" id="WP_090879029.1">
    <property type="nucleotide sequence ID" value="NZ_FMXQ01000009.1"/>
</dbReference>
<dbReference type="InterPro" id="IPR027417">
    <property type="entry name" value="P-loop_NTPase"/>
</dbReference>
<dbReference type="InterPro" id="IPR003439">
    <property type="entry name" value="ABC_transporter-like_ATP-bd"/>
</dbReference>
<sequence>MPQVELRNISKSFGSVTVCHDVNLIIEDRAFVTLLGPSGCGKTTTLNMLAGLEDPSAGDILMDGQRVNERSPVDRDVAMVFQNYALYPHMTVAENIGFTLRMRHMGRGEIRRRVEEVARSLELGPLLDRLPAQLSGGQQQRVAIGRALVREPRVFLFDEPFSNLDASLRIRMRAEVKELHQRLGVTSIFVTHDQEEAMSISDQIAVMSKGRIEQFGTPEEVYARPATRTVAAFIGNPQIDLASGRVEHGADGLICRVGEAELALPAGTEAVAGQAVEVGVRSEHVQLSDTGAAARVRLVQPVGPATHVTLDWAGGTLTATLPGIARLAAGSATAFAIAPENLLVFDPDSGKRIGGRTDA</sequence>
<evidence type="ECO:0000256" key="1">
    <source>
        <dbReference type="ARBA" id="ARBA00004417"/>
    </source>
</evidence>
<dbReference type="InterPro" id="IPR047641">
    <property type="entry name" value="ABC_transpr_MalK/UgpC-like"/>
</dbReference>
<keyword evidence="7" id="KW-1278">Translocase</keyword>
<dbReference type="PANTHER" id="PTHR43875">
    <property type="entry name" value="MALTODEXTRIN IMPORT ATP-BINDING PROTEIN MSMX"/>
    <property type="match status" value="1"/>
</dbReference>
<evidence type="ECO:0000313" key="10">
    <source>
        <dbReference type="EMBL" id="SDB50132.1"/>
    </source>
</evidence>
<keyword evidence="4" id="KW-1003">Cell membrane</keyword>
<dbReference type="Gene3D" id="3.40.50.300">
    <property type="entry name" value="P-loop containing nucleotide triphosphate hydrolases"/>
    <property type="match status" value="1"/>
</dbReference>
<keyword evidence="8" id="KW-0472">Membrane</keyword>